<comment type="caution">
    <text evidence="3">The sequence shown here is derived from an EMBL/GenBank/DDBJ whole genome shotgun (WGS) entry which is preliminary data.</text>
</comment>
<dbReference type="Pfam" id="PF13550">
    <property type="entry name" value="Phage-tail_3"/>
    <property type="match status" value="1"/>
</dbReference>
<dbReference type="OrthoDB" id="7349961at2"/>
<name>A0A560IND9_9PROT</name>
<feature type="domain" description="Tip attachment protein J" evidence="1">
    <location>
        <begin position="213"/>
        <end position="396"/>
    </location>
</feature>
<evidence type="ECO:0000259" key="2">
    <source>
        <dbReference type="Pfam" id="PF23666"/>
    </source>
</evidence>
<reference evidence="3 4" key="1">
    <citation type="submission" date="2019-06" db="EMBL/GenBank/DDBJ databases">
        <title>Genomic Encyclopedia of Type Strains, Phase IV (KMG-V): Genome sequencing to study the core and pangenomes of soil and plant-associated prokaryotes.</title>
        <authorList>
            <person name="Whitman W."/>
        </authorList>
    </citation>
    <scope>NUCLEOTIDE SEQUENCE [LARGE SCALE GENOMIC DNA]</scope>
    <source>
        <strain evidence="3 4">BR 11140</strain>
    </source>
</reference>
<evidence type="ECO:0000313" key="4">
    <source>
        <dbReference type="Proteomes" id="UP000318050"/>
    </source>
</evidence>
<evidence type="ECO:0000313" key="3">
    <source>
        <dbReference type="EMBL" id="TWB58674.1"/>
    </source>
</evidence>
<feature type="domain" description="Rcc01698-like C-terminal" evidence="2">
    <location>
        <begin position="495"/>
        <end position="584"/>
    </location>
</feature>
<dbReference type="InterPro" id="IPR056490">
    <property type="entry name" value="Rcc01698_C"/>
</dbReference>
<organism evidence="3 4">
    <name type="scientific">Nitrospirillum amazonense</name>
    <dbReference type="NCBI Taxonomy" id="28077"/>
    <lineage>
        <taxon>Bacteria</taxon>
        <taxon>Pseudomonadati</taxon>
        <taxon>Pseudomonadota</taxon>
        <taxon>Alphaproteobacteria</taxon>
        <taxon>Rhodospirillales</taxon>
        <taxon>Azospirillaceae</taxon>
        <taxon>Nitrospirillum</taxon>
    </lineage>
</organism>
<dbReference type="Proteomes" id="UP000318050">
    <property type="component" value="Unassembled WGS sequence"/>
</dbReference>
<proteinExistence type="predicted"/>
<sequence length="1314" mass="138392">MGGVFGGGSAATSNRFTSLQLQTSSAGVPISLGWGTWRQATNLIYAGPLRSEDDNSAGGDKGGSSGTYKYSIAVAMGIGEGPVASIGRVWADKTDTTLSKVNLTLMAGTGDQLPMAALYADNPDQALGYIYTAYVASSNYSLGNSPNLPNHNFEVQSNAVPRTGFDANPADILVDFLTNPRYGVGMPAEYIGDLTSWRTYCRAMGFFMSPLLDSQEAATDIISRWAQLTNTAIYWDGGKLQARPYGDEPVTGNGVTWDPGQTLQPQYDITTDDVLPADDGDPIQVTRSDPMDAYNVGSLEFVDRSNSYQTDTASDRDQAAIDLYGERVMDAVTGHEFKDSASATLAIKLILRRQLYIRNTFAFRLPARFALLEQGDVVTLTSDRLKLNAFPVLITKRTDGQDKTLSFEAEEMPAGIGTATAHPHPPSANTPLNTDVDPGDVNQVIIMEPSPGLTAGVQQVWIGAAGGTWWGGASVWISLDDEKYQRIGQIDGPCRVGTLASDLPVAADPDTANTPLVTLATNRLQLGTGDQADADAGRTLSIIGNEMVSYGSATLTGPATYQLGYLRRGLYGTTAAAHQAGTPFARLDDKFFAYDLPGAYIGQRLYIKLTSFNVFQAAELSLADVAAYTYTPVGAAGMLPYPSDLALKLETVYQTDGSVQLGVRVTWKAADTGMVTDTLVRYGVVTSGGVDQWQPVRVPAGAVTTLLTPLAQATTYAVQLASAIGPDVQSTWCPAEMIKVGGVLGGATVTHLELFGQGNDTEFLTPDIHIVWQGNFPSTSYVLGAEPYGAGTNVTNPFFLDYLVEVYDPAAGALLRRERVSAEEYVYSYAKNAGDPGGPHRTVTFHVMMEDKLGGVTDPAILTVTNPIPAPVQVTALPVTNGTVQLGFIRPADIDFAGVNAWIGATEAVDTSGSPAVSGAWAPLIIGGLTPGQQYFGVVQTYDSFGSAGCPISAPFTWTQPFITAAQLANNIIGNDKLTPELFSTIDTAATTAAETKTIVTALAAQMYWKVNADGNVAGIGLYADADGSRISMLADVFSVAVPSAVDPAGFVYPFVIGTWKGEPAIVLNADTFAGEITAEQVITGTLGADVIYAGTISAQQLKSGSISTAVLTAVVDGAGVIIDGPNRIIRVTDGTRDRIMIGLIGTDVAGKWVDSDGRVIVDVNDLGVGVATGFASVQVAGPILAATKGGWTEIAEVPSFQVRGNAIEGRITFGALVAVSGSGGNHAYAVNVRLVRTGGASGTHYVPLTLSSSPYQAWVSDPAFSGDPTSTAYTYSLQAFRPADNVGGGDSGGTIVYDAWQFSGISMQLRWFR</sequence>
<protein>
    <submittedName>
        <fullName evidence="3">Tail protein</fullName>
    </submittedName>
</protein>
<evidence type="ECO:0000259" key="1">
    <source>
        <dbReference type="Pfam" id="PF13550"/>
    </source>
</evidence>
<gene>
    <name evidence="3" type="ORF">FBZ92_109167</name>
</gene>
<accession>A0A560IND9</accession>
<dbReference type="EMBL" id="VITT01000009">
    <property type="protein sequence ID" value="TWB58674.1"/>
    <property type="molecule type" value="Genomic_DNA"/>
</dbReference>
<dbReference type="InterPro" id="IPR032876">
    <property type="entry name" value="J_dom"/>
</dbReference>
<dbReference type="Pfam" id="PF23666">
    <property type="entry name" value="Rcc01698_C"/>
    <property type="match status" value="1"/>
</dbReference>